<keyword evidence="2" id="KW-0479">Metal-binding</keyword>
<name>A0A914KN79_MELIC</name>
<dbReference type="SUPFAM" id="SSF90209">
    <property type="entry name" value="Ran binding protein zinc finger-like"/>
    <property type="match status" value="1"/>
</dbReference>
<dbReference type="PANTHER" id="PTHR12710">
    <property type="entry name" value="NUCLEAR PROTEIN LOCALIZATION 4"/>
    <property type="match status" value="1"/>
</dbReference>
<dbReference type="AlphaFoldDB" id="A0A914KN79"/>
<dbReference type="PANTHER" id="PTHR12710:SF0">
    <property type="entry name" value="NUCLEAR PROTEIN LOCALIZATION PROTEIN 4 HOMOLOG"/>
    <property type="match status" value="1"/>
</dbReference>
<feature type="compositionally biased region" description="Low complexity" evidence="6">
    <location>
        <begin position="491"/>
        <end position="510"/>
    </location>
</feature>
<dbReference type="PIRSF" id="PIRSF010052">
    <property type="entry name" value="Polyub_prc_Npl4"/>
    <property type="match status" value="1"/>
</dbReference>
<sequence>MNSQQKERVVIDDVDQALSLLDGKIKKEGTSCTHGPRQKCVGCLPLDPYDEKYLTDKGIKHMSFHSYVHKLSDLHGKGTRSKNMLETLNYKINLDCHRHRPFPEGICTECRPPTVTLSRQPFRHVDNIEFENDSIVNEFLNFWRHSCCQRIGFLIGKYEQFSEVPLGIKAVVCAIYEPLQNSNENSVGFEINENGEENGEKKKNLNVKVDQLCSWLGMKRVGWIFTDLWNESRTLGTVKCIRNEDSFLLSASECITAGNLQSHFKNATNYCDTGYFGSKFVTVVASGNSSKGIDLHGYQVSNQCTAMVEANILCPTKTHPELAWARETPLNEKHYITSVQYTEKNERGEEVFRDGRPMPVEYLLVDVPCGVRKVPNYTFPRGKEGKEFPVENRSEIGQTQELTDISKYFNSFKFPDQFLEMASNFHFLLFLYTNNFVPFSKEEIENLAQIVVKKAENEAKKWAKENTNFATLIMLIGEIGREIPRTKIKTTTKTTTTSQTNNNNVVAGEVGAAGGSSSGNNNNNEASGQQQQPEWTCRHCTMLNPENLVDCSMCSLPRN</sequence>
<dbReference type="PROSITE" id="PS50249">
    <property type="entry name" value="MPN"/>
    <property type="match status" value="1"/>
</dbReference>
<feature type="region of interest" description="Disordered" evidence="6">
    <location>
        <begin position="491"/>
        <end position="530"/>
    </location>
</feature>
<evidence type="ECO:0000256" key="2">
    <source>
        <dbReference type="ARBA" id="ARBA00022723"/>
    </source>
</evidence>
<evidence type="ECO:0000256" key="3">
    <source>
        <dbReference type="ARBA" id="ARBA00022771"/>
    </source>
</evidence>
<dbReference type="InterPro" id="IPR037518">
    <property type="entry name" value="MPN"/>
</dbReference>
<dbReference type="CDD" id="cd08061">
    <property type="entry name" value="MPN_NPL4"/>
    <property type="match status" value="1"/>
</dbReference>
<dbReference type="GO" id="GO:0006511">
    <property type="term" value="P:ubiquitin-dependent protein catabolic process"/>
    <property type="evidence" value="ECO:0007669"/>
    <property type="project" value="InterPro"/>
</dbReference>
<keyword evidence="4" id="KW-0862">Zinc</keyword>
<evidence type="ECO:0000256" key="1">
    <source>
        <dbReference type="ARBA" id="ARBA00011025"/>
    </source>
</evidence>
<feature type="compositionally biased region" description="Low complexity" evidence="6">
    <location>
        <begin position="518"/>
        <end position="528"/>
    </location>
</feature>
<dbReference type="InterPro" id="IPR036443">
    <property type="entry name" value="Znf_RanBP2_sf"/>
</dbReference>
<dbReference type="Proteomes" id="UP000887563">
    <property type="component" value="Unplaced"/>
</dbReference>
<evidence type="ECO:0000256" key="5">
    <source>
        <dbReference type="PROSITE-ProRule" id="PRU00322"/>
    </source>
</evidence>
<comment type="similarity">
    <text evidence="1">Belongs to the NPL4 family.</text>
</comment>
<evidence type="ECO:0000259" key="8">
    <source>
        <dbReference type="PROSITE" id="PS50249"/>
    </source>
</evidence>
<organism evidence="9 10">
    <name type="scientific">Meloidogyne incognita</name>
    <name type="common">Southern root-knot nematode worm</name>
    <name type="synonym">Oxyuris incognita</name>
    <dbReference type="NCBI Taxonomy" id="6306"/>
    <lineage>
        <taxon>Eukaryota</taxon>
        <taxon>Metazoa</taxon>
        <taxon>Ecdysozoa</taxon>
        <taxon>Nematoda</taxon>
        <taxon>Chromadorea</taxon>
        <taxon>Rhabditida</taxon>
        <taxon>Tylenchina</taxon>
        <taxon>Tylenchomorpha</taxon>
        <taxon>Tylenchoidea</taxon>
        <taxon>Meloidogynidae</taxon>
        <taxon>Meloidogyninae</taxon>
        <taxon>Meloidogyne</taxon>
        <taxon>Meloidogyne incognita group</taxon>
    </lineage>
</organism>
<dbReference type="InterPro" id="IPR016563">
    <property type="entry name" value="Npl4"/>
</dbReference>
<evidence type="ECO:0000256" key="4">
    <source>
        <dbReference type="ARBA" id="ARBA00022833"/>
    </source>
</evidence>
<feature type="domain" description="RanBP2-type" evidence="7">
    <location>
        <begin position="531"/>
        <end position="559"/>
    </location>
</feature>
<feature type="domain" description="MPN" evidence="8">
    <location>
        <begin position="128"/>
        <end position="276"/>
    </location>
</feature>
<reference evidence="10" key="1">
    <citation type="submission" date="2022-11" db="UniProtKB">
        <authorList>
            <consortium name="WormBaseParasite"/>
        </authorList>
    </citation>
    <scope>IDENTIFICATION</scope>
</reference>
<proteinExistence type="inferred from homology"/>
<dbReference type="PROSITE" id="PS01358">
    <property type="entry name" value="ZF_RANBP2_1"/>
    <property type="match status" value="1"/>
</dbReference>
<dbReference type="WBParaSite" id="Minc3s00055g02853">
    <property type="protein sequence ID" value="Minc3s00055g02853"/>
    <property type="gene ID" value="Minc3s00055g02853"/>
</dbReference>
<dbReference type="InterPro" id="IPR001876">
    <property type="entry name" value="Znf_RanBP2"/>
</dbReference>
<keyword evidence="3 5" id="KW-0863">Zinc-finger</keyword>
<evidence type="ECO:0000313" key="10">
    <source>
        <dbReference type="WBParaSite" id="Minc3s00055g02853"/>
    </source>
</evidence>
<evidence type="ECO:0000313" key="9">
    <source>
        <dbReference type="Proteomes" id="UP000887563"/>
    </source>
</evidence>
<keyword evidence="9" id="KW-1185">Reference proteome</keyword>
<dbReference type="GO" id="GO:0043130">
    <property type="term" value="F:ubiquitin binding"/>
    <property type="evidence" value="ECO:0007669"/>
    <property type="project" value="TreeGrafter"/>
</dbReference>
<dbReference type="GO" id="GO:0008270">
    <property type="term" value="F:zinc ion binding"/>
    <property type="evidence" value="ECO:0007669"/>
    <property type="project" value="UniProtKB-KW"/>
</dbReference>
<dbReference type="InterPro" id="IPR007716">
    <property type="entry name" value="NPL4_Zn-bd_put"/>
</dbReference>
<evidence type="ECO:0000259" key="7">
    <source>
        <dbReference type="PROSITE" id="PS50199"/>
    </source>
</evidence>
<dbReference type="Pfam" id="PF05021">
    <property type="entry name" value="NPL4"/>
    <property type="match status" value="1"/>
</dbReference>
<dbReference type="InterPro" id="IPR007717">
    <property type="entry name" value="NPL4_C"/>
</dbReference>
<dbReference type="GO" id="GO:0031625">
    <property type="term" value="F:ubiquitin protein ligase binding"/>
    <property type="evidence" value="ECO:0007669"/>
    <property type="project" value="TreeGrafter"/>
</dbReference>
<accession>A0A914KN79</accession>
<dbReference type="PROSITE" id="PS50199">
    <property type="entry name" value="ZF_RANBP2_2"/>
    <property type="match status" value="1"/>
</dbReference>
<evidence type="ECO:0000256" key="6">
    <source>
        <dbReference type="SAM" id="MobiDB-lite"/>
    </source>
</evidence>
<dbReference type="GO" id="GO:0005634">
    <property type="term" value="C:nucleus"/>
    <property type="evidence" value="ECO:0007669"/>
    <property type="project" value="TreeGrafter"/>
</dbReference>
<protein>
    <submittedName>
        <fullName evidence="10">Nuclear protein localization protein 4</fullName>
    </submittedName>
</protein>
<dbReference type="Pfam" id="PF05020">
    <property type="entry name" value="zf-NPL4"/>
    <property type="match status" value="1"/>
</dbReference>